<accession>A0A371E001</accession>
<name>A0A371E001_MUCPR</name>
<evidence type="ECO:0000259" key="1">
    <source>
        <dbReference type="Pfam" id="PF14372"/>
    </source>
</evidence>
<dbReference type="Proteomes" id="UP000257109">
    <property type="component" value="Unassembled WGS sequence"/>
</dbReference>
<feature type="non-terminal residue" evidence="2">
    <location>
        <position position="1"/>
    </location>
</feature>
<dbReference type="InterPro" id="IPR025525">
    <property type="entry name" value="hAT-like_transposase_RNase-H"/>
</dbReference>
<proteinExistence type="predicted"/>
<organism evidence="2 3">
    <name type="scientific">Mucuna pruriens</name>
    <name type="common">Velvet bean</name>
    <name type="synonym">Dolichos pruriens</name>
    <dbReference type="NCBI Taxonomy" id="157652"/>
    <lineage>
        <taxon>Eukaryota</taxon>
        <taxon>Viridiplantae</taxon>
        <taxon>Streptophyta</taxon>
        <taxon>Embryophyta</taxon>
        <taxon>Tracheophyta</taxon>
        <taxon>Spermatophyta</taxon>
        <taxon>Magnoliopsida</taxon>
        <taxon>eudicotyledons</taxon>
        <taxon>Gunneridae</taxon>
        <taxon>Pentapetalae</taxon>
        <taxon>rosids</taxon>
        <taxon>fabids</taxon>
        <taxon>Fabales</taxon>
        <taxon>Fabaceae</taxon>
        <taxon>Papilionoideae</taxon>
        <taxon>50 kb inversion clade</taxon>
        <taxon>NPAAA clade</taxon>
        <taxon>indigoferoid/millettioid clade</taxon>
        <taxon>Phaseoleae</taxon>
        <taxon>Mucuna</taxon>
    </lineage>
</organism>
<feature type="domain" description="hAT-like transposase RNase-H fold" evidence="1">
    <location>
        <begin position="1"/>
        <end position="35"/>
    </location>
</feature>
<comment type="caution">
    <text evidence="2">The sequence shown here is derived from an EMBL/GenBank/DDBJ whole genome shotgun (WGS) entry which is preliminary data.</text>
</comment>
<dbReference type="AlphaFoldDB" id="A0A371E001"/>
<dbReference type="OrthoDB" id="2610923at2759"/>
<gene>
    <name evidence="2" type="ORF">CR513_62582</name>
</gene>
<protein>
    <recommendedName>
        <fullName evidence="1">hAT-like transposase RNase-H fold domain-containing protein</fullName>
    </recommendedName>
</protein>
<evidence type="ECO:0000313" key="3">
    <source>
        <dbReference type="Proteomes" id="UP000257109"/>
    </source>
</evidence>
<dbReference type="Pfam" id="PF14372">
    <property type="entry name" value="hAT-like_RNase-H"/>
    <property type="match status" value="1"/>
</dbReference>
<dbReference type="EMBL" id="QJKJ01017813">
    <property type="protein sequence ID" value="RDX58125.1"/>
    <property type="molecule type" value="Genomic_DNA"/>
</dbReference>
<sequence>MQDMTKVTREKIDRYWSECNFVMSPSTVLNPKIKIIDYLREQKAILVIKYEVKEYLNESSYKPKDNPHMSFCALE</sequence>
<dbReference type="GO" id="GO:0003677">
    <property type="term" value="F:DNA binding"/>
    <property type="evidence" value="ECO:0007669"/>
    <property type="project" value="InterPro"/>
</dbReference>
<evidence type="ECO:0000313" key="2">
    <source>
        <dbReference type="EMBL" id="RDX58125.1"/>
    </source>
</evidence>
<reference evidence="2" key="1">
    <citation type="submission" date="2018-05" db="EMBL/GenBank/DDBJ databases">
        <title>Draft genome of Mucuna pruriens seed.</title>
        <authorList>
            <person name="Nnadi N.E."/>
            <person name="Vos R."/>
            <person name="Hasami M.H."/>
            <person name="Devisetty U.K."/>
            <person name="Aguiy J.C."/>
        </authorList>
    </citation>
    <scope>NUCLEOTIDE SEQUENCE [LARGE SCALE GENOMIC DNA]</scope>
    <source>
        <strain evidence="2">JCA_2017</strain>
    </source>
</reference>
<keyword evidence="3" id="KW-1185">Reference proteome</keyword>